<dbReference type="EMBL" id="CP001026">
    <property type="protein sequence ID" value="ACB65913.1"/>
    <property type="molecule type" value="Genomic_DNA"/>
</dbReference>
<reference evidence="2" key="1">
    <citation type="submission" date="2008-04" db="EMBL/GenBank/DDBJ databases">
        <title>Complete sequence of chromosome 2 of Burkholderia ambifaria MC40-6.</title>
        <authorList>
            <person name="Copeland A."/>
            <person name="Lucas S."/>
            <person name="Lapidus A."/>
            <person name="Glavina del Rio T."/>
            <person name="Dalin E."/>
            <person name="Tice H."/>
            <person name="Pitluck S."/>
            <person name="Chain P."/>
            <person name="Malfatti S."/>
            <person name="Shin M."/>
            <person name="Vergez L."/>
            <person name="Lang D."/>
            <person name="Schmutz J."/>
            <person name="Larimer F."/>
            <person name="Land M."/>
            <person name="Hauser L."/>
            <person name="Kyrpides N."/>
            <person name="Lykidis A."/>
            <person name="Ramette A."/>
            <person name="Konstantinidis K."/>
            <person name="Tiedje J."/>
            <person name="Richardson P."/>
        </authorList>
    </citation>
    <scope>NUCLEOTIDE SEQUENCE [LARGE SCALE GENOMIC DNA]</scope>
    <source>
        <strain evidence="2">MC40-6</strain>
    </source>
</reference>
<dbReference type="HOGENOM" id="CLU_2877051_0_0_4"/>
<gene>
    <name evidence="1" type="ordered locus">BamMC406_3446</name>
</gene>
<sequence>MRVCIALCLRPLLKNWHAGSTGFGNMPDTWAGSTVDMQETFDASHLDRMPNVRYTHFLLGEHS</sequence>
<name>B1YZE8_BURA4</name>
<evidence type="ECO:0000313" key="2">
    <source>
        <dbReference type="Proteomes" id="UP000001680"/>
    </source>
</evidence>
<dbReference type="Proteomes" id="UP000001680">
    <property type="component" value="Chromosome 2"/>
</dbReference>
<dbReference type="AlphaFoldDB" id="B1YZE8"/>
<dbReference type="KEGG" id="bac:BamMC406_3446"/>
<organism evidence="1 2">
    <name type="scientific">Burkholderia ambifaria (strain MC40-6)</name>
    <dbReference type="NCBI Taxonomy" id="398577"/>
    <lineage>
        <taxon>Bacteria</taxon>
        <taxon>Pseudomonadati</taxon>
        <taxon>Pseudomonadota</taxon>
        <taxon>Betaproteobacteria</taxon>
        <taxon>Burkholderiales</taxon>
        <taxon>Burkholderiaceae</taxon>
        <taxon>Burkholderia</taxon>
        <taxon>Burkholderia cepacia complex</taxon>
    </lineage>
</organism>
<evidence type="ECO:0000313" key="1">
    <source>
        <dbReference type="EMBL" id="ACB65913.1"/>
    </source>
</evidence>
<accession>B1YZE8</accession>
<proteinExistence type="predicted"/>
<protein>
    <submittedName>
        <fullName evidence="1">Uncharacterized protein</fullName>
    </submittedName>
</protein>